<sequence length="388" mass="41962">MTPSTNRTRRTPRTRPFPRALGCAEPTPRYPGARPRRPLRVDDPGELIAAMPAMLGFLPERSLVVAILREYDGARTEMIEAVVRFDLEAAVDMARIDQFVACLGAICLREEATGVLAVFVDDSGEFEGAEVLRASALADILAEDGIALRGAWAVQAIAAGQRYHSVFGSMGTGLVADPTSSIIAVSQVVDGRQIRGSRQEMTALMIPDELLRARVRPHLGDAIARYRRGLAAATRAGYQLDFQRRALEWVLWQIADTASGAPRAERELARLAATLRDRAIRDTMYGLALGEHAETAERLWAQLARATPGTDRAEAAALLGYSAYLRGDGPFAGIAIAAAVEADGDHSMAVLLETSLQTGLRPERLRQLAHCGYRIATDLGVDIGPIAR</sequence>
<reference evidence="3" key="1">
    <citation type="journal article" date="2019" name="Int. J. Syst. Evol. Microbiol.">
        <title>The Global Catalogue of Microorganisms (GCM) 10K type strain sequencing project: providing services to taxonomists for standard genome sequencing and annotation.</title>
        <authorList>
            <consortium name="The Broad Institute Genomics Platform"/>
            <consortium name="The Broad Institute Genome Sequencing Center for Infectious Disease"/>
            <person name="Wu L."/>
            <person name="Ma J."/>
        </authorList>
    </citation>
    <scope>NUCLEOTIDE SEQUENCE [LARGE SCALE GENOMIC DNA]</scope>
    <source>
        <strain evidence="3">CCUG 36956</strain>
    </source>
</reference>
<evidence type="ECO:0000313" key="3">
    <source>
        <dbReference type="Proteomes" id="UP001596223"/>
    </source>
</evidence>
<keyword evidence="3" id="KW-1185">Reference proteome</keyword>
<name>A0ABW1JT37_9NOCA</name>
<evidence type="ECO:0000256" key="1">
    <source>
        <dbReference type="SAM" id="MobiDB-lite"/>
    </source>
</evidence>
<proteinExistence type="predicted"/>
<dbReference type="Proteomes" id="UP001596223">
    <property type="component" value="Unassembled WGS sequence"/>
</dbReference>
<feature type="region of interest" description="Disordered" evidence="1">
    <location>
        <begin position="1"/>
        <end position="38"/>
    </location>
</feature>
<dbReference type="Pfam" id="PF13830">
    <property type="entry name" value="DUF4192"/>
    <property type="match status" value="1"/>
</dbReference>
<dbReference type="RefSeq" id="WP_378606528.1">
    <property type="nucleotide sequence ID" value="NZ_JBHSQN010000011.1"/>
</dbReference>
<comment type="caution">
    <text evidence="2">The sequence shown here is derived from an EMBL/GenBank/DDBJ whole genome shotgun (WGS) entry which is preliminary data.</text>
</comment>
<gene>
    <name evidence="2" type="ORF">ACFP3H_16285</name>
</gene>
<protein>
    <submittedName>
        <fullName evidence="2">DUF4192 domain-containing protein</fullName>
    </submittedName>
</protein>
<accession>A0ABW1JT37</accession>
<dbReference type="EMBL" id="JBHSQN010000011">
    <property type="protein sequence ID" value="MFC6012617.1"/>
    <property type="molecule type" value="Genomic_DNA"/>
</dbReference>
<dbReference type="InterPro" id="IPR025447">
    <property type="entry name" value="DUF4192"/>
</dbReference>
<organism evidence="2 3">
    <name type="scientific">Nocardia lasii</name>
    <dbReference type="NCBI Taxonomy" id="1616107"/>
    <lineage>
        <taxon>Bacteria</taxon>
        <taxon>Bacillati</taxon>
        <taxon>Actinomycetota</taxon>
        <taxon>Actinomycetes</taxon>
        <taxon>Mycobacteriales</taxon>
        <taxon>Nocardiaceae</taxon>
        <taxon>Nocardia</taxon>
    </lineage>
</organism>
<evidence type="ECO:0000313" key="2">
    <source>
        <dbReference type="EMBL" id="MFC6012617.1"/>
    </source>
</evidence>